<comment type="caution">
    <text evidence="2">The sequence shown here is derived from an EMBL/GenBank/DDBJ whole genome shotgun (WGS) entry which is preliminary data.</text>
</comment>
<evidence type="ECO:0000313" key="2">
    <source>
        <dbReference type="EMBL" id="ORZ38976.1"/>
    </source>
</evidence>
<proteinExistence type="predicted"/>
<reference evidence="2 3" key="1">
    <citation type="submission" date="2016-07" db="EMBL/GenBank/DDBJ databases">
        <title>Pervasive Adenine N6-methylation of Active Genes in Fungi.</title>
        <authorList>
            <consortium name="DOE Joint Genome Institute"/>
            <person name="Mondo S.J."/>
            <person name="Dannebaum R.O."/>
            <person name="Kuo R.C."/>
            <person name="Labutti K."/>
            <person name="Haridas S."/>
            <person name="Kuo A."/>
            <person name="Salamov A."/>
            <person name="Ahrendt S.R."/>
            <person name="Lipzen A."/>
            <person name="Sullivan W."/>
            <person name="Andreopoulos W.B."/>
            <person name="Clum A."/>
            <person name="Lindquist E."/>
            <person name="Daum C."/>
            <person name="Ramamoorthy G.K."/>
            <person name="Gryganskyi A."/>
            <person name="Culley D."/>
            <person name="Magnuson J.K."/>
            <person name="James T.Y."/>
            <person name="O'Malley M.A."/>
            <person name="Stajich J.E."/>
            <person name="Spatafora J.W."/>
            <person name="Visel A."/>
            <person name="Grigoriev I.V."/>
        </authorList>
    </citation>
    <scope>NUCLEOTIDE SEQUENCE [LARGE SCALE GENOMIC DNA]</scope>
    <source>
        <strain evidence="2 3">PL171</strain>
    </source>
</reference>
<sequence>MGPLQSIRRTDQLKWRVLTSAAFAGSPSEAFAHRFVDVYGYEELEWFVERAQPAYAIMTWHRNSYSNDYDSDSDSDSDSESYSSDSDNETCPGCDGKCGASSCNDHYVARFLLSSPLTENAFASTNNPATIVYRACMADMPWDQFKTSVPSSPSATSANQRQIAHLLNELDLSSTLRRFQATLDPAHGKANAITASRIEAEYRKFLVLQVVHHHLDDSGAHLLAAPDPIHVFWGCHVVDTYRQADSVSQARKLANVVACYDARFGERPPETIWGAVAWTMRLETENEGMDAHPKPSDQATAILQVVCRCQVDGRKHKQEVWDQFKPFNRPTDPIVAYRLWAAGGRHARKLWDWAVYYTLKQEFVGDESRRLFQIQVPDDHLFDEAFAHRFVDVYAYEELKICPRARGVAEAWFAERARMRFPTYPFVEWSEYMRDVLDSGP</sequence>
<feature type="region of interest" description="Disordered" evidence="1">
    <location>
        <begin position="68"/>
        <end position="90"/>
    </location>
</feature>
<dbReference type="AlphaFoldDB" id="A0A1Y2HWJ6"/>
<evidence type="ECO:0000256" key="1">
    <source>
        <dbReference type="SAM" id="MobiDB-lite"/>
    </source>
</evidence>
<evidence type="ECO:0000313" key="3">
    <source>
        <dbReference type="Proteomes" id="UP000193411"/>
    </source>
</evidence>
<dbReference type="Proteomes" id="UP000193411">
    <property type="component" value="Unassembled WGS sequence"/>
</dbReference>
<gene>
    <name evidence="2" type="ORF">BCR44DRAFT_1497034</name>
</gene>
<organism evidence="2 3">
    <name type="scientific">Catenaria anguillulae PL171</name>
    <dbReference type="NCBI Taxonomy" id="765915"/>
    <lineage>
        <taxon>Eukaryota</taxon>
        <taxon>Fungi</taxon>
        <taxon>Fungi incertae sedis</taxon>
        <taxon>Blastocladiomycota</taxon>
        <taxon>Blastocladiomycetes</taxon>
        <taxon>Blastocladiales</taxon>
        <taxon>Catenariaceae</taxon>
        <taxon>Catenaria</taxon>
    </lineage>
</organism>
<dbReference type="EMBL" id="MCFL01000007">
    <property type="protein sequence ID" value="ORZ38976.1"/>
    <property type="molecule type" value="Genomic_DNA"/>
</dbReference>
<protein>
    <submittedName>
        <fullName evidence="2">Uncharacterized protein</fullName>
    </submittedName>
</protein>
<name>A0A1Y2HWJ6_9FUNG</name>
<accession>A0A1Y2HWJ6</accession>
<feature type="compositionally biased region" description="Acidic residues" evidence="1">
    <location>
        <begin position="69"/>
        <end position="79"/>
    </location>
</feature>
<keyword evidence="3" id="KW-1185">Reference proteome</keyword>